<dbReference type="Pfam" id="PF11617">
    <property type="entry name" value="Cu-binding_MopE"/>
    <property type="match status" value="3"/>
</dbReference>
<accession>A0A084SZ35</accession>
<reference evidence="2 3" key="1">
    <citation type="submission" date="2014-07" db="EMBL/GenBank/DDBJ databases">
        <title>Draft Genome Sequence of Gephyronic Acid Producer, Cystobacter violaceus Strain Cb vi76.</title>
        <authorList>
            <person name="Stevens D.C."/>
            <person name="Young J."/>
            <person name="Carmichael R."/>
            <person name="Tan J."/>
            <person name="Taylor R.E."/>
        </authorList>
    </citation>
    <scope>NUCLEOTIDE SEQUENCE [LARGE SCALE GENOMIC DNA]</scope>
    <source>
        <strain evidence="2 3">Cb vi76</strain>
    </source>
</reference>
<dbReference type="EMBL" id="JPMI01000043">
    <property type="protein sequence ID" value="KFA93720.1"/>
    <property type="molecule type" value="Genomic_DNA"/>
</dbReference>
<dbReference type="PROSITE" id="PS51257">
    <property type="entry name" value="PROKAR_LIPOPROTEIN"/>
    <property type="match status" value="1"/>
</dbReference>
<sequence length="644" mass="67422">MRLFLLALGMLALCGCRGAEAGAGAVRVEIFYATFHPGCLTVTALDEADVSRSETQQLAVEERTSDAKTVAVFRKADWSRHLQVLASAHEGSCAGPVVATSTRQVEVPASGTTAVYLDLRAEDLDGDGFVAASATSQGTDCDDTDATVYPGAPETCDGKDSNCSGDEEDAPGKRGYYVDADGDGYGDISRGVMACVPPPGTVMEAGDCDDSDPSVHPATAELRCDGKDDDCDGTEDEDFSLGTTCRTELGCEGAWACTAAGSGAECKSEQTPVSWYADEDGDGLAGTTVAALSCEEPVGAKSVTDDCDDTSRFRGGTEVCDRLDNDCDGLTDEDGVCATHAWRTQTLWSTAWEAVTTYAPGKAWLAGPDGWLAHVNGASVAQFSECGPANHWKVAWARPSDGRVFVGTAEGTFASVHPLTSGCVTQTVSGVPGNVTGMVGFERSGTTTVYAVTNTGHVLRWEWREPVGSPPPVVVATQLAASLRSIHGLGPDTLLAVGAEDFQPGAAPLPRAYRLDLASGQWNLEELPADVGTGYLRGVSVVDGSLAYAVGEHGLVLERKEGTWRKLPPPGGSATLELLDVAALHPSAIYVLSNQSGTFLHRFDGTAWSEPSPQSQVLQSLDAISPREQWAAGQNGTLVRWGPP</sequence>
<evidence type="ECO:0000313" key="2">
    <source>
        <dbReference type="EMBL" id="KFA93720.1"/>
    </source>
</evidence>
<evidence type="ECO:0000313" key="3">
    <source>
        <dbReference type="Proteomes" id="UP000028547"/>
    </source>
</evidence>
<protein>
    <recommendedName>
        <fullName evidence="4">Lipoprotein</fullName>
    </recommendedName>
</protein>
<feature type="signal peptide" evidence="1">
    <location>
        <begin position="1"/>
        <end position="21"/>
    </location>
</feature>
<dbReference type="SUPFAM" id="SSF50998">
    <property type="entry name" value="Quinoprotein alcohol dehydrogenase-like"/>
    <property type="match status" value="1"/>
</dbReference>
<organism evidence="2 3">
    <name type="scientific">Archangium violaceum Cb vi76</name>
    <dbReference type="NCBI Taxonomy" id="1406225"/>
    <lineage>
        <taxon>Bacteria</taxon>
        <taxon>Pseudomonadati</taxon>
        <taxon>Myxococcota</taxon>
        <taxon>Myxococcia</taxon>
        <taxon>Myxococcales</taxon>
        <taxon>Cystobacterineae</taxon>
        <taxon>Archangiaceae</taxon>
        <taxon>Archangium</taxon>
    </lineage>
</organism>
<dbReference type="AlphaFoldDB" id="A0A084SZ35"/>
<proteinExistence type="predicted"/>
<dbReference type="InterPro" id="IPR021655">
    <property type="entry name" value="Put_metal-bd"/>
</dbReference>
<comment type="caution">
    <text evidence="2">The sequence shown here is derived from an EMBL/GenBank/DDBJ whole genome shotgun (WGS) entry which is preliminary data.</text>
</comment>
<dbReference type="Proteomes" id="UP000028547">
    <property type="component" value="Unassembled WGS sequence"/>
</dbReference>
<evidence type="ECO:0000256" key="1">
    <source>
        <dbReference type="SAM" id="SignalP"/>
    </source>
</evidence>
<name>A0A084SZ35_9BACT</name>
<keyword evidence="1" id="KW-0732">Signal</keyword>
<evidence type="ECO:0008006" key="4">
    <source>
        <dbReference type="Google" id="ProtNLM"/>
    </source>
</evidence>
<gene>
    <name evidence="2" type="ORF">Q664_07435</name>
</gene>
<feature type="chain" id="PRO_5001781791" description="Lipoprotein" evidence="1">
    <location>
        <begin position="22"/>
        <end position="644"/>
    </location>
</feature>
<dbReference type="InterPro" id="IPR011047">
    <property type="entry name" value="Quinoprotein_ADH-like_sf"/>
</dbReference>